<feature type="chain" id="PRO_5045346971" evidence="2">
    <location>
        <begin position="24"/>
        <end position="444"/>
    </location>
</feature>
<evidence type="ECO:0000256" key="1">
    <source>
        <dbReference type="SAM" id="MobiDB-lite"/>
    </source>
</evidence>
<dbReference type="InterPro" id="IPR001969">
    <property type="entry name" value="Aspartic_peptidase_AS"/>
</dbReference>
<feature type="compositionally biased region" description="Basic and acidic residues" evidence="1">
    <location>
        <begin position="93"/>
        <end position="113"/>
    </location>
</feature>
<feature type="signal peptide" evidence="2">
    <location>
        <begin position="1"/>
        <end position="23"/>
    </location>
</feature>
<name>A0ABY6JMN5_9GAMM</name>
<dbReference type="InterPro" id="IPR023614">
    <property type="entry name" value="Porin_dom_sf"/>
</dbReference>
<feature type="region of interest" description="Disordered" evidence="1">
    <location>
        <begin position="81"/>
        <end position="113"/>
    </location>
</feature>
<dbReference type="Gene3D" id="2.40.160.10">
    <property type="entry name" value="Porin"/>
    <property type="match status" value="1"/>
</dbReference>
<organism evidence="3 4">
    <name type="scientific">Halomonas qaidamensis</name>
    <dbReference type="NCBI Taxonomy" id="2866211"/>
    <lineage>
        <taxon>Bacteria</taxon>
        <taxon>Pseudomonadati</taxon>
        <taxon>Pseudomonadota</taxon>
        <taxon>Gammaproteobacteria</taxon>
        <taxon>Oceanospirillales</taxon>
        <taxon>Halomonadaceae</taxon>
        <taxon>Halomonas</taxon>
    </lineage>
</organism>
<keyword evidence="4" id="KW-1185">Reference proteome</keyword>
<dbReference type="Proteomes" id="UP001163082">
    <property type="component" value="Chromosome"/>
</dbReference>
<evidence type="ECO:0000313" key="4">
    <source>
        <dbReference type="Proteomes" id="UP001163082"/>
    </source>
</evidence>
<evidence type="ECO:0000256" key="2">
    <source>
        <dbReference type="SAM" id="SignalP"/>
    </source>
</evidence>
<keyword evidence="3" id="KW-0675">Receptor</keyword>
<evidence type="ECO:0000313" key="3">
    <source>
        <dbReference type="EMBL" id="UYV17734.1"/>
    </source>
</evidence>
<accession>A0ABY6JMN5</accession>
<sequence length="444" mass="49575">MSRRLLMLTPIAAAVLMATPTWAADHQHDHSDHNHSAHEHSHHDHSSHTHPSEHANNGHDKQNFNLNISLTLEGIYHNRFSGEEHSPAGFGHSGHDAEHGHDDHSHEGHDHALEDGFNLGHSEVVVQGGNDYLNGTAVISLSEDDISLEEAYLTSQQLPANLKLKAGKFLSDVGYINSRHPHAWDFVERPLVNQYILGEHGLLDTGVQLSWAPTASVLVGTELFQGEGEGFSQFSEGGYEARKSGPRVSTLFAKFQPDIGLRQTLDLGVSAGYNRQFVRVDDHGHHAHSAEGDNWFAGLDARYQRDGGQPGVQGDWQLGAEYFYTERDLREHVQHHDHFHSRDAYTEQQDGAYLETIYGIAPRWEIGLRTEALGMSNRVMGTHPTAIVSEDVSWRHSGQLTWHLRDNMFLRAQVTQEDYAGEEESWVGMLQFNATFGGHAGHDH</sequence>
<feature type="region of interest" description="Disordered" evidence="1">
    <location>
        <begin position="25"/>
        <end position="62"/>
    </location>
</feature>
<dbReference type="RefSeq" id="WP_264428160.1">
    <property type="nucleotide sequence ID" value="NZ_CP080627.1"/>
</dbReference>
<dbReference type="SUPFAM" id="SSF56935">
    <property type="entry name" value="Porins"/>
    <property type="match status" value="1"/>
</dbReference>
<reference evidence="3 4" key="1">
    <citation type="journal article" date="2022" name="Antonie Van Leeuwenhoek">
        <title>Whole genome sequencing of the halophilic Halomonas qaidamensis XH36, a novel species strain with high ectoine production.</title>
        <authorList>
            <person name="Zhang T."/>
            <person name="Cui T."/>
            <person name="Cao Y."/>
            <person name="Li Y."/>
            <person name="Li F."/>
            <person name="Zhu D."/>
            <person name="Xing J."/>
        </authorList>
    </citation>
    <scope>NUCLEOTIDE SEQUENCE [LARGE SCALE GENOMIC DNA]</scope>
    <source>
        <strain evidence="3 4">XH36</strain>
    </source>
</reference>
<keyword evidence="2" id="KW-0732">Signal</keyword>
<proteinExistence type="predicted"/>
<dbReference type="EMBL" id="CP080627">
    <property type="protein sequence ID" value="UYV17734.1"/>
    <property type="molecule type" value="Genomic_DNA"/>
</dbReference>
<dbReference type="PROSITE" id="PS00141">
    <property type="entry name" value="ASP_PROTEASE"/>
    <property type="match status" value="1"/>
</dbReference>
<gene>
    <name evidence="3" type="ORF">K1Y77_09500</name>
</gene>
<protein>
    <submittedName>
        <fullName evidence="3">TonB-dependent receptor</fullName>
    </submittedName>
</protein>